<dbReference type="InterPro" id="IPR036411">
    <property type="entry name" value="TorD-like_sf"/>
</dbReference>
<sequence>MKTFKILGLLLTYPTPELQENMGELTRVLQQEKMVPGKLEKAVVRFMDRLGSRNLLKAQEEYVSLFDRGRGHSLYLFEHIHGESRDRGQAMVDLIDHYKEKGLAVNARELPDFLPLFLEYLSICPAEEAQENLGEVVHIVAAIGAKLKKRGSAYSSVFLALAKLTDAKIDEEFVRRALTEEAARDDSLEALDKEWEETPAFDGVGDADCATCPAAMPVDFSAAHPDLNSVK</sequence>
<dbReference type="EMBL" id="CP098747">
    <property type="protein sequence ID" value="USG62521.1"/>
    <property type="molecule type" value="Genomic_DNA"/>
</dbReference>
<dbReference type="Proteomes" id="UP001056291">
    <property type="component" value="Chromosome"/>
</dbReference>
<dbReference type="InterPro" id="IPR020945">
    <property type="entry name" value="DMSO/NO3_reduct_chaperone"/>
</dbReference>
<organism evidence="2 3">
    <name type="scientific">Sneathiella marina</name>
    <dbReference type="NCBI Taxonomy" id="2950108"/>
    <lineage>
        <taxon>Bacteria</taxon>
        <taxon>Pseudomonadati</taxon>
        <taxon>Pseudomonadota</taxon>
        <taxon>Alphaproteobacteria</taxon>
        <taxon>Sneathiellales</taxon>
        <taxon>Sneathiellaceae</taxon>
        <taxon>Sneathiella</taxon>
    </lineage>
</organism>
<dbReference type="Gene3D" id="1.10.3480.10">
    <property type="entry name" value="TorD-like"/>
    <property type="match status" value="1"/>
</dbReference>
<dbReference type="PANTHER" id="PTHR43680">
    <property type="entry name" value="NITRATE REDUCTASE MOLYBDENUM COFACTOR ASSEMBLY CHAPERONE"/>
    <property type="match status" value="1"/>
</dbReference>
<protein>
    <submittedName>
        <fullName evidence="2">Nitrate reductase molybdenum cofactor assembly chaperone</fullName>
    </submittedName>
</protein>
<evidence type="ECO:0000256" key="1">
    <source>
        <dbReference type="ARBA" id="ARBA00023063"/>
    </source>
</evidence>
<gene>
    <name evidence="2" type="primary">narJ</name>
    <name evidence="2" type="ORF">NBZ79_05980</name>
</gene>
<dbReference type="PANTHER" id="PTHR43680:SF2">
    <property type="entry name" value="NITRATE REDUCTASE MOLYBDENUM COFACTOR ASSEMBLY CHAPERONE NARJ"/>
    <property type="match status" value="1"/>
</dbReference>
<dbReference type="InterPro" id="IPR003765">
    <property type="entry name" value="NO3_reductase_chaperone_NarJ"/>
</dbReference>
<dbReference type="NCBIfam" id="TIGR00684">
    <property type="entry name" value="narJ"/>
    <property type="match status" value="1"/>
</dbReference>
<dbReference type="RefSeq" id="WP_251936358.1">
    <property type="nucleotide sequence ID" value="NZ_CP098747.1"/>
</dbReference>
<keyword evidence="1" id="KW-0534">Nitrate assimilation</keyword>
<evidence type="ECO:0000313" key="2">
    <source>
        <dbReference type="EMBL" id="USG62521.1"/>
    </source>
</evidence>
<evidence type="ECO:0000313" key="3">
    <source>
        <dbReference type="Proteomes" id="UP001056291"/>
    </source>
</evidence>
<dbReference type="Pfam" id="PF02613">
    <property type="entry name" value="Nitrate_red_del"/>
    <property type="match status" value="1"/>
</dbReference>
<reference evidence="2" key="1">
    <citation type="submission" date="2022-06" db="EMBL/GenBank/DDBJ databases">
        <title>Sneathiella actinostolidae sp. nov., isolated from a sea anemonein the Western Pacific Ocean.</title>
        <authorList>
            <person name="Wei M.J."/>
        </authorList>
    </citation>
    <scope>NUCLEOTIDE SEQUENCE</scope>
    <source>
        <strain evidence="2">PHK-P5</strain>
    </source>
</reference>
<proteinExistence type="predicted"/>
<keyword evidence="3" id="KW-1185">Reference proteome</keyword>
<dbReference type="SUPFAM" id="SSF89155">
    <property type="entry name" value="TorD-like"/>
    <property type="match status" value="1"/>
</dbReference>
<name>A0ABY4W6M9_9PROT</name>
<accession>A0ABY4W6M9</accession>